<dbReference type="Proteomes" id="UP000179807">
    <property type="component" value="Unassembled WGS sequence"/>
</dbReference>
<evidence type="ECO:0000313" key="1">
    <source>
        <dbReference type="EMBL" id="OHT15640.1"/>
    </source>
</evidence>
<proteinExistence type="predicted"/>
<comment type="caution">
    <text evidence="1">The sequence shown here is derived from an EMBL/GenBank/DDBJ whole genome shotgun (WGS) entry which is preliminary data.</text>
</comment>
<sequence>MKVTFIECMMKLNYLEQKMKIAEELGELHYGLDKAEHLLREQKLPRDMKKQARNMITEMKSWIKTNDESDPEEFIKQRNTMYNLLSTIAPSG</sequence>
<dbReference type="VEuPathDB" id="TrichDB:TRFO_14011"/>
<protein>
    <submittedName>
        <fullName evidence="1">Uncharacterized protein</fullName>
    </submittedName>
</protein>
<name>A0A1J4KXM9_9EUKA</name>
<evidence type="ECO:0000313" key="2">
    <source>
        <dbReference type="Proteomes" id="UP000179807"/>
    </source>
</evidence>
<dbReference type="AlphaFoldDB" id="A0A1J4KXM9"/>
<dbReference type="EMBL" id="MLAK01000207">
    <property type="protein sequence ID" value="OHT15640.1"/>
    <property type="molecule type" value="Genomic_DNA"/>
</dbReference>
<gene>
    <name evidence="1" type="ORF">TRFO_14011</name>
</gene>
<accession>A0A1J4KXM9</accession>
<keyword evidence="2" id="KW-1185">Reference proteome</keyword>
<dbReference type="RefSeq" id="XP_068368776.1">
    <property type="nucleotide sequence ID" value="XM_068497558.1"/>
</dbReference>
<dbReference type="GeneID" id="94832262"/>
<organism evidence="1 2">
    <name type="scientific">Tritrichomonas foetus</name>
    <dbReference type="NCBI Taxonomy" id="1144522"/>
    <lineage>
        <taxon>Eukaryota</taxon>
        <taxon>Metamonada</taxon>
        <taxon>Parabasalia</taxon>
        <taxon>Tritrichomonadida</taxon>
        <taxon>Tritrichomonadidae</taxon>
        <taxon>Tritrichomonas</taxon>
    </lineage>
</organism>
<reference evidence="1" key="1">
    <citation type="submission" date="2016-10" db="EMBL/GenBank/DDBJ databases">
        <authorList>
            <person name="Benchimol M."/>
            <person name="Almeida L.G."/>
            <person name="Vasconcelos A.T."/>
            <person name="Perreira-Neves A."/>
            <person name="Rosa I.A."/>
            <person name="Tasca T."/>
            <person name="Bogo M.R."/>
            <person name="de Souza W."/>
        </authorList>
    </citation>
    <scope>NUCLEOTIDE SEQUENCE [LARGE SCALE GENOMIC DNA]</scope>
    <source>
        <strain evidence="1">K</strain>
    </source>
</reference>